<dbReference type="PANTHER" id="PTHR10151">
    <property type="entry name" value="ECTONUCLEOTIDE PYROPHOSPHATASE/PHOSPHODIESTERASE"/>
    <property type="match status" value="1"/>
</dbReference>
<protein>
    <submittedName>
        <fullName evidence="2">Predicted pyrophosphatase or phosphodiesterase, AlkP superfamily</fullName>
    </submittedName>
</protein>
<proteinExistence type="predicted"/>
<dbReference type="PROSITE" id="PS51257">
    <property type="entry name" value="PROKAR_LIPOPROTEIN"/>
    <property type="match status" value="1"/>
</dbReference>
<keyword evidence="3" id="KW-1185">Reference proteome</keyword>
<dbReference type="OrthoDB" id="9779418at2"/>
<gene>
    <name evidence="2" type="ORF">SAMN05444277_1155</name>
</gene>
<feature type="signal peptide" evidence="1">
    <location>
        <begin position="1"/>
        <end position="19"/>
    </location>
</feature>
<dbReference type="STRING" id="1465490.SAMN05444277_1155"/>
<dbReference type="Pfam" id="PF01663">
    <property type="entry name" value="Phosphodiest"/>
    <property type="match status" value="1"/>
</dbReference>
<accession>A0A1I5YYW2</accession>
<dbReference type="InterPro" id="IPR002591">
    <property type="entry name" value="Phosphodiest/P_Trfase"/>
</dbReference>
<dbReference type="Gene3D" id="3.40.720.10">
    <property type="entry name" value="Alkaline Phosphatase, subunit A"/>
    <property type="match status" value="1"/>
</dbReference>
<dbReference type="Proteomes" id="UP000199031">
    <property type="component" value="Unassembled WGS sequence"/>
</dbReference>
<dbReference type="InterPro" id="IPR017850">
    <property type="entry name" value="Alkaline_phosphatase_core_sf"/>
</dbReference>
<evidence type="ECO:0000256" key="1">
    <source>
        <dbReference type="SAM" id="SignalP"/>
    </source>
</evidence>
<dbReference type="GO" id="GO:0016787">
    <property type="term" value="F:hydrolase activity"/>
    <property type="evidence" value="ECO:0007669"/>
    <property type="project" value="UniProtKB-ARBA"/>
</dbReference>
<reference evidence="2 3" key="1">
    <citation type="submission" date="2016-10" db="EMBL/GenBank/DDBJ databases">
        <authorList>
            <person name="de Groot N.N."/>
        </authorList>
    </citation>
    <scope>NUCLEOTIDE SEQUENCE [LARGE SCALE GENOMIC DNA]</scope>
    <source>
        <strain evidence="2 3">DSM 28286</strain>
    </source>
</reference>
<keyword evidence="1" id="KW-0732">Signal</keyword>
<evidence type="ECO:0000313" key="2">
    <source>
        <dbReference type="EMBL" id="SFQ49434.1"/>
    </source>
</evidence>
<name>A0A1I5YYW2_9BACT</name>
<dbReference type="SUPFAM" id="SSF53649">
    <property type="entry name" value="Alkaline phosphatase-like"/>
    <property type="match status" value="1"/>
</dbReference>
<evidence type="ECO:0000313" key="3">
    <source>
        <dbReference type="Proteomes" id="UP000199031"/>
    </source>
</evidence>
<dbReference type="AlphaFoldDB" id="A0A1I5YYW2"/>
<dbReference type="PANTHER" id="PTHR10151:SF120">
    <property type="entry name" value="BIS(5'-ADENOSYL)-TRIPHOSPHATASE"/>
    <property type="match status" value="1"/>
</dbReference>
<dbReference type="CDD" id="cd16018">
    <property type="entry name" value="Enpp"/>
    <property type="match status" value="1"/>
</dbReference>
<feature type="chain" id="PRO_5011561623" evidence="1">
    <location>
        <begin position="20"/>
        <end position="433"/>
    </location>
</feature>
<organism evidence="2 3">
    <name type="scientific">Parafilimonas terrae</name>
    <dbReference type="NCBI Taxonomy" id="1465490"/>
    <lineage>
        <taxon>Bacteria</taxon>
        <taxon>Pseudomonadati</taxon>
        <taxon>Bacteroidota</taxon>
        <taxon>Chitinophagia</taxon>
        <taxon>Chitinophagales</taxon>
        <taxon>Chitinophagaceae</taxon>
        <taxon>Parafilimonas</taxon>
    </lineage>
</organism>
<sequence>MKKILSIVCLILIVSCSEAQQIKHVVLITIDGFRPDFYLEDKWHTPNLKMLMQQGFYAKGVNSVFPSMTYPSHTTIVTGVQPAKHGIYYNGMFEPDTIKGKIYWNYASIHVPTLWQAVHDKGGKVAALFWPVSADAPADYLIPDNGSMGEANRIVYSKPAGFIETLQKDVFNDTGKINYGVDHNVAQIAAYVIKQAAPELMTVHFFSVDHFEHAQGREGELVEKAISDADSAVGIVWKAIQEKGIADNTLFIVTGDHGFETVTKSVNPNVWLKEAGLITGLKNGDWKARFLSVGGSTYLYLKNRDDKATLDKVNSILNNLPDSVKQYLRIISRQQLNSIGGNPEVEFAISGLNGISFGNAENGEAIKSIKTSGTHGYFPDTKNIRTGFIAFGKAVNKGSVDEMNERDITSVVIKALGLNFPTAEGKLPKGLFK</sequence>
<dbReference type="EMBL" id="FOXQ01000015">
    <property type="protein sequence ID" value="SFQ49434.1"/>
    <property type="molecule type" value="Genomic_DNA"/>
</dbReference>
<dbReference type="RefSeq" id="WP_090662388.1">
    <property type="nucleotide sequence ID" value="NZ_FOXQ01000015.1"/>
</dbReference>